<dbReference type="EMBL" id="BKCJ010198342">
    <property type="protein sequence ID" value="GEY66589.1"/>
    <property type="molecule type" value="Genomic_DNA"/>
</dbReference>
<protein>
    <submittedName>
        <fullName evidence="2">Uncharacterized protein</fullName>
    </submittedName>
</protein>
<proteinExistence type="predicted"/>
<dbReference type="AlphaFoldDB" id="A0A699HQ88"/>
<evidence type="ECO:0000256" key="1">
    <source>
        <dbReference type="SAM" id="MobiDB-lite"/>
    </source>
</evidence>
<feature type="compositionally biased region" description="Low complexity" evidence="1">
    <location>
        <begin position="77"/>
        <end position="88"/>
    </location>
</feature>
<gene>
    <name evidence="2" type="ORF">Tci_438563</name>
</gene>
<evidence type="ECO:0000313" key="2">
    <source>
        <dbReference type="EMBL" id="GEY66589.1"/>
    </source>
</evidence>
<name>A0A699HQ88_TANCI</name>
<accession>A0A699HQ88</accession>
<reference evidence="2" key="1">
    <citation type="journal article" date="2019" name="Sci. Rep.">
        <title>Draft genome of Tanacetum cinerariifolium, the natural source of mosquito coil.</title>
        <authorList>
            <person name="Yamashiro T."/>
            <person name="Shiraishi A."/>
            <person name="Satake H."/>
            <person name="Nakayama K."/>
        </authorList>
    </citation>
    <scope>NUCLEOTIDE SEQUENCE</scope>
</reference>
<feature type="region of interest" description="Disordered" evidence="1">
    <location>
        <begin position="62"/>
        <end position="97"/>
    </location>
</feature>
<organism evidence="2">
    <name type="scientific">Tanacetum cinerariifolium</name>
    <name type="common">Dalmatian daisy</name>
    <name type="synonym">Chrysanthemum cinerariifolium</name>
    <dbReference type="NCBI Taxonomy" id="118510"/>
    <lineage>
        <taxon>Eukaryota</taxon>
        <taxon>Viridiplantae</taxon>
        <taxon>Streptophyta</taxon>
        <taxon>Embryophyta</taxon>
        <taxon>Tracheophyta</taxon>
        <taxon>Spermatophyta</taxon>
        <taxon>Magnoliopsida</taxon>
        <taxon>eudicotyledons</taxon>
        <taxon>Gunneridae</taxon>
        <taxon>Pentapetalae</taxon>
        <taxon>asterids</taxon>
        <taxon>campanulids</taxon>
        <taxon>Asterales</taxon>
        <taxon>Asteraceae</taxon>
        <taxon>Asteroideae</taxon>
        <taxon>Anthemideae</taxon>
        <taxon>Anthemidinae</taxon>
        <taxon>Tanacetum</taxon>
    </lineage>
</organism>
<feature type="non-terminal residue" evidence="2">
    <location>
        <position position="1"/>
    </location>
</feature>
<comment type="caution">
    <text evidence="2">The sequence shown here is derived from an EMBL/GenBank/DDBJ whole genome shotgun (WGS) entry which is preliminary data.</text>
</comment>
<sequence>GMRKFANSKNLVYTPALPFGKSTIVSSGPGKSGCKNSGMLYSETIILIARFTFHERLMDPLDISRNPSKEKGKRVASPSVTSSSLSSSDDNEGPSFLEFYNELSDNEDLTKAQREKGECLNA</sequence>